<proteinExistence type="inferred from homology"/>
<dbReference type="EC" id="5.6.2.3" evidence="1"/>
<evidence type="ECO:0000313" key="3">
    <source>
        <dbReference type="EMBL" id="KJZ68709.1"/>
    </source>
</evidence>
<evidence type="ECO:0000313" key="4">
    <source>
        <dbReference type="Proteomes" id="UP000054481"/>
    </source>
</evidence>
<comment type="similarity">
    <text evidence="1">Belongs to the helicase family.</text>
</comment>
<sequence>MRLIDVVRSSIGANQITAGSRELTAMVQELSRFQQSAFSSSSEFRATMVPEGGPRRINMPGRAFSGASIPPQSQLRAIKSQQICASREREKMIQGIQSMATAPVGDRRATVRSVLTGFGEDDIAMAAADAEETVAEASAGMEMRFGASTSFLETGKDLAARFTLNRKQAIAFLIICRQLDLIRRSDGANAGQLCQFVGGEGRTGKSRVIEALVELLASKDQSNRLLITATSGTAAARINGITIHSACGFSKDLAAAANTAKDLDGVRMPTRNNLNDGSASPRYNSLRISRSTVTNITKVSQLYRPCLWSPTYIQIGKYVL</sequence>
<comment type="catalytic activity">
    <reaction evidence="1">
        <text>ATP + H2O = ADP + phosphate + H(+)</text>
        <dbReference type="Rhea" id="RHEA:13065"/>
        <dbReference type="ChEBI" id="CHEBI:15377"/>
        <dbReference type="ChEBI" id="CHEBI:15378"/>
        <dbReference type="ChEBI" id="CHEBI:30616"/>
        <dbReference type="ChEBI" id="CHEBI:43474"/>
        <dbReference type="ChEBI" id="CHEBI:456216"/>
        <dbReference type="EC" id="5.6.2.3"/>
    </reaction>
</comment>
<dbReference type="Proteomes" id="UP000054481">
    <property type="component" value="Unassembled WGS sequence"/>
</dbReference>
<dbReference type="AlphaFoldDB" id="A0A0F8A0P0"/>
<dbReference type="GO" id="GO:0016787">
    <property type="term" value="F:hydrolase activity"/>
    <property type="evidence" value="ECO:0007669"/>
    <property type="project" value="UniProtKB-KW"/>
</dbReference>
<organism evidence="3 4">
    <name type="scientific">Hirsutella minnesotensis 3608</name>
    <dbReference type="NCBI Taxonomy" id="1043627"/>
    <lineage>
        <taxon>Eukaryota</taxon>
        <taxon>Fungi</taxon>
        <taxon>Dikarya</taxon>
        <taxon>Ascomycota</taxon>
        <taxon>Pezizomycotina</taxon>
        <taxon>Sordariomycetes</taxon>
        <taxon>Hypocreomycetidae</taxon>
        <taxon>Hypocreales</taxon>
        <taxon>Ophiocordycipitaceae</taxon>
        <taxon>Hirsutella</taxon>
    </lineage>
</organism>
<dbReference type="InterPro" id="IPR027417">
    <property type="entry name" value="P-loop_NTPase"/>
</dbReference>
<feature type="domain" description="DNA helicase Pif1-like DEAD-box helicase" evidence="2">
    <location>
        <begin position="189"/>
        <end position="252"/>
    </location>
</feature>
<keyword evidence="1" id="KW-0347">Helicase</keyword>
<dbReference type="GO" id="GO:0000723">
    <property type="term" value="P:telomere maintenance"/>
    <property type="evidence" value="ECO:0007669"/>
    <property type="project" value="InterPro"/>
</dbReference>
<keyword evidence="4" id="KW-1185">Reference proteome</keyword>
<evidence type="ECO:0000259" key="2">
    <source>
        <dbReference type="Pfam" id="PF05970"/>
    </source>
</evidence>
<dbReference type="InterPro" id="IPR010285">
    <property type="entry name" value="DNA_helicase_pif1-like_DEAD"/>
</dbReference>
<name>A0A0F8A0P0_9HYPO</name>
<reference evidence="3 4" key="1">
    <citation type="journal article" date="2014" name="Genome Biol. Evol.">
        <title>Comparative genomics and transcriptomics analyses reveal divergent lifestyle features of nematode endoparasitic fungus Hirsutella minnesotensis.</title>
        <authorList>
            <person name="Lai Y."/>
            <person name="Liu K."/>
            <person name="Zhang X."/>
            <person name="Zhang X."/>
            <person name="Li K."/>
            <person name="Wang N."/>
            <person name="Shu C."/>
            <person name="Wu Y."/>
            <person name="Wang C."/>
            <person name="Bushley K.E."/>
            <person name="Xiang M."/>
            <person name="Liu X."/>
        </authorList>
    </citation>
    <scope>NUCLEOTIDE SEQUENCE [LARGE SCALE GENOMIC DNA]</scope>
    <source>
        <strain evidence="3 4">3608</strain>
    </source>
</reference>
<keyword evidence="1" id="KW-0227">DNA damage</keyword>
<dbReference type="GO" id="GO:0043139">
    <property type="term" value="F:5'-3' DNA helicase activity"/>
    <property type="evidence" value="ECO:0007669"/>
    <property type="project" value="UniProtKB-EC"/>
</dbReference>
<dbReference type="EMBL" id="KQ030828">
    <property type="protein sequence ID" value="KJZ68709.1"/>
    <property type="molecule type" value="Genomic_DNA"/>
</dbReference>
<dbReference type="GO" id="GO:0006281">
    <property type="term" value="P:DNA repair"/>
    <property type="evidence" value="ECO:0007669"/>
    <property type="project" value="UniProtKB-KW"/>
</dbReference>
<keyword evidence="1" id="KW-0378">Hydrolase</keyword>
<comment type="cofactor">
    <cofactor evidence="1">
        <name>Mg(2+)</name>
        <dbReference type="ChEBI" id="CHEBI:18420"/>
    </cofactor>
</comment>
<keyword evidence="1" id="KW-0233">DNA recombination</keyword>
<evidence type="ECO:0000256" key="1">
    <source>
        <dbReference type="RuleBase" id="RU363044"/>
    </source>
</evidence>
<dbReference type="Pfam" id="PF05970">
    <property type="entry name" value="PIF1"/>
    <property type="match status" value="1"/>
</dbReference>
<dbReference type="GO" id="GO:0005524">
    <property type="term" value="F:ATP binding"/>
    <property type="evidence" value="ECO:0007669"/>
    <property type="project" value="UniProtKB-KW"/>
</dbReference>
<dbReference type="OrthoDB" id="4925607at2759"/>
<gene>
    <name evidence="3" type="ORF">HIM_11900</name>
</gene>
<accession>A0A0F8A0P0</accession>
<dbReference type="GO" id="GO:0006310">
    <property type="term" value="P:DNA recombination"/>
    <property type="evidence" value="ECO:0007669"/>
    <property type="project" value="UniProtKB-KW"/>
</dbReference>
<keyword evidence="1" id="KW-0067">ATP-binding</keyword>
<protein>
    <recommendedName>
        <fullName evidence="1">ATP-dependent DNA helicase</fullName>
        <ecNumber evidence="1">5.6.2.3</ecNumber>
    </recommendedName>
</protein>
<dbReference type="Gene3D" id="3.40.50.300">
    <property type="entry name" value="P-loop containing nucleotide triphosphate hydrolases"/>
    <property type="match status" value="1"/>
</dbReference>
<keyword evidence="1" id="KW-0234">DNA repair</keyword>
<keyword evidence="1" id="KW-0547">Nucleotide-binding</keyword>